<dbReference type="RefSeq" id="WP_258543265.1">
    <property type="nucleotide sequence ID" value="NZ_OU015584.1"/>
</dbReference>
<accession>A0A916JPU3</accession>
<evidence type="ECO:0000313" key="1">
    <source>
        <dbReference type="EMBL" id="CAG5086301.1"/>
    </source>
</evidence>
<gene>
    <name evidence="1" type="ORF">CRYO30217_03075</name>
</gene>
<dbReference type="KEGG" id="ptan:CRYO30217_03075"/>
<evidence type="ECO:0000313" key="2">
    <source>
        <dbReference type="Proteomes" id="UP000683507"/>
    </source>
</evidence>
<reference evidence="1" key="1">
    <citation type="submission" date="2021-04" db="EMBL/GenBank/DDBJ databases">
        <authorList>
            <person name="Rodrigo-Torres L."/>
            <person name="Arahal R. D."/>
            <person name="Lucena T."/>
        </authorList>
    </citation>
    <scope>NUCLEOTIDE SEQUENCE</scope>
    <source>
        <strain evidence="1">AS29M-1</strain>
    </source>
</reference>
<dbReference type="EMBL" id="OU015584">
    <property type="protein sequence ID" value="CAG5086301.1"/>
    <property type="molecule type" value="Genomic_DNA"/>
</dbReference>
<keyword evidence="2" id="KW-1185">Reference proteome</keyword>
<sequence length="511" mass="59104">MRNHFLTFILLISCWGTTFCQEQEKTIEFEKRIEIDFKDEEVTVKGTYEIGEEGVLIYTTKEADKKGEGAQYTVNKYDVNLEKVDEVNISIPYKRFYSIVDKTDDKFYNLFVNSKKKSNEVTIVEVDQKTLKTKETIAKLPEKAFAKRFLVVGNIALISGSLKKEEFLVTVNLNTGKHEIVPLTFSQLAGCKRVKVNSISKIFGSDETLLFISGYLKKDKKVLVVTLDEKGQKKNEFVISDDLEKTVVSISGTKTGNDEFIFTGTYNSKSKVTSEGLYVCKTVGNSVDFVNFINYLDLSNFTSYLPEKKQAKIEKKKKKKKAKGKELTIDYFVASHHVINMNDGYLYIGECYYPTYRSEMRTTYVNGKPTTTYVTVFDGYQYTHAVLVKYDKEGNKVWDEIFDMSISHKPFYVKRFIHIADEKQESLKLAYATGSRIYSKEFDWDGKLIREETSEEIGSDEEGDKVKYTTSSMIFWYDNYFLSYGSQKIKNKESDKVKRKRIVYFLTKIKF</sequence>
<organism evidence="1 2">
    <name type="scientific">Parvicella tangerina</name>
    <dbReference type="NCBI Taxonomy" id="2829795"/>
    <lineage>
        <taxon>Bacteria</taxon>
        <taxon>Pseudomonadati</taxon>
        <taxon>Bacteroidota</taxon>
        <taxon>Flavobacteriia</taxon>
        <taxon>Flavobacteriales</taxon>
        <taxon>Parvicellaceae</taxon>
        <taxon>Parvicella</taxon>
    </lineage>
</organism>
<name>A0A916JPU3_9FLAO</name>
<dbReference type="Proteomes" id="UP000683507">
    <property type="component" value="Chromosome"/>
</dbReference>
<protein>
    <submittedName>
        <fullName evidence="1">Uncharacterized protein</fullName>
    </submittedName>
</protein>
<proteinExistence type="predicted"/>
<dbReference type="AlphaFoldDB" id="A0A916JPU3"/>